<name>A0ABD1YEF8_9MARC</name>
<evidence type="ECO:0000313" key="3">
    <source>
        <dbReference type="Proteomes" id="UP001605036"/>
    </source>
</evidence>
<gene>
    <name evidence="2" type="ORF">R1flu_013455</name>
</gene>
<protein>
    <submittedName>
        <fullName evidence="2">Uncharacterized protein</fullName>
    </submittedName>
</protein>
<dbReference type="InterPro" id="IPR036514">
    <property type="entry name" value="SGNH_hydro_sf"/>
</dbReference>
<comment type="similarity">
    <text evidence="1">Belongs to the 'GDSL' lipolytic enzyme family.</text>
</comment>
<dbReference type="AlphaFoldDB" id="A0ABD1YEF8"/>
<dbReference type="PANTHER" id="PTHR45642:SF35">
    <property type="entry name" value="GDSL ESTERASE_LIPASE APG"/>
    <property type="match status" value="1"/>
</dbReference>
<dbReference type="CDD" id="cd01837">
    <property type="entry name" value="SGNH_plant_lipase_like"/>
    <property type="match status" value="1"/>
</dbReference>
<dbReference type="InterPro" id="IPR035669">
    <property type="entry name" value="SGNH_plant_lipase-like"/>
</dbReference>
<dbReference type="InterPro" id="IPR001087">
    <property type="entry name" value="GDSL"/>
</dbReference>
<dbReference type="SUPFAM" id="SSF52266">
    <property type="entry name" value="SGNH hydrolase"/>
    <property type="match status" value="1"/>
</dbReference>
<dbReference type="EMBL" id="JBHFFA010000004">
    <property type="protein sequence ID" value="KAL2628769.1"/>
    <property type="molecule type" value="Genomic_DNA"/>
</dbReference>
<dbReference type="Pfam" id="PF00657">
    <property type="entry name" value="Lipase_GDSL"/>
    <property type="match status" value="1"/>
</dbReference>
<organism evidence="2 3">
    <name type="scientific">Riccia fluitans</name>
    <dbReference type="NCBI Taxonomy" id="41844"/>
    <lineage>
        <taxon>Eukaryota</taxon>
        <taxon>Viridiplantae</taxon>
        <taxon>Streptophyta</taxon>
        <taxon>Embryophyta</taxon>
        <taxon>Marchantiophyta</taxon>
        <taxon>Marchantiopsida</taxon>
        <taxon>Marchantiidae</taxon>
        <taxon>Marchantiales</taxon>
        <taxon>Ricciaceae</taxon>
        <taxon>Riccia</taxon>
    </lineage>
</organism>
<sequence>MQMRTFGSSRDSSLKMYSFELKKWFFPGPVLAFILVNLLLLSGVQSKPLVPAVVILGDSTVDVGVNNHLLTVIKCNWPPYGRDFVYNDLTKEATGRFCNGKLISDFLTEKAGLPLGLPHGDSQAKGAKILPGINTASSGSGWYDGTASLYNVAGLTRQIEWVKEWQHDLVDAEGLAAAAKRVEGTVFVISTGANDWVNNFYNNIDLQIRYSKTSFREFLLDEVIPQHITSLYNLGARKIAVVGMPPLGCLPSQITIYGEGDKNNRKCIEWLQDDSKAFNEGLVKVMDNLTSSLPNFAIVLLDAFPLITDAATNPSKYGLVEGDQGCCGTGLIETGIACTPLTKTCKDASQYLFWDSYHPTEAFNRQAADIFWEVMKKPFGLDTTTTSNQVVQEHDDL</sequence>
<dbReference type="InterPro" id="IPR050592">
    <property type="entry name" value="GDSL_lipolytic_enzyme"/>
</dbReference>
<dbReference type="Proteomes" id="UP001605036">
    <property type="component" value="Unassembled WGS sequence"/>
</dbReference>
<keyword evidence="3" id="KW-1185">Reference proteome</keyword>
<accession>A0ABD1YEF8</accession>
<proteinExistence type="inferred from homology"/>
<dbReference type="Gene3D" id="3.40.50.1110">
    <property type="entry name" value="SGNH hydrolase"/>
    <property type="match status" value="1"/>
</dbReference>
<dbReference type="PANTHER" id="PTHR45642">
    <property type="entry name" value="GDSL ESTERASE/LIPASE EXL3"/>
    <property type="match status" value="1"/>
</dbReference>
<comment type="caution">
    <text evidence="2">The sequence shown here is derived from an EMBL/GenBank/DDBJ whole genome shotgun (WGS) entry which is preliminary data.</text>
</comment>
<reference evidence="2 3" key="1">
    <citation type="submission" date="2024-09" db="EMBL/GenBank/DDBJ databases">
        <title>Chromosome-scale assembly of Riccia fluitans.</title>
        <authorList>
            <person name="Paukszto L."/>
            <person name="Sawicki J."/>
            <person name="Karawczyk K."/>
            <person name="Piernik-Szablinska J."/>
            <person name="Szczecinska M."/>
            <person name="Mazdziarz M."/>
        </authorList>
    </citation>
    <scope>NUCLEOTIDE SEQUENCE [LARGE SCALE GENOMIC DNA]</scope>
    <source>
        <strain evidence="2">Rf_01</strain>
        <tissue evidence="2">Aerial parts of the thallus</tissue>
    </source>
</reference>
<evidence type="ECO:0000313" key="2">
    <source>
        <dbReference type="EMBL" id="KAL2628769.1"/>
    </source>
</evidence>
<evidence type="ECO:0000256" key="1">
    <source>
        <dbReference type="ARBA" id="ARBA00008668"/>
    </source>
</evidence>